<sequence length="182" mass="20547">MATQYHIFLGPIAGNYSEVIVKIGSDTTNDNNFVINVVKMYKTWGNKVRMNSGMIRNIRSQPINLVIQTLSDIYWVHRALEQGLEQHGINDSSVNNIISLCELIIKHITQDKIFDHNTLMTNVESLGSSVISEKFLNTLTYLVSLSVDWCLDKKLPIVVSNPPDYNSPSAKEVYESVSYYCG</sequence>
<organism evidence="1">
    <name type="scientific">viral metagenome</name>
    <dbReference type="NCBI Taxonomy" id="1070528"/>
    <lineage>
        <taxon>unclassified sequences</taxon>
        <taxon>metagenomes</taxon>
        <taxon>organismal metagenomes</taxon>
    </lineage>
</organism>
<dbReference type="AlphaFoldDB" id="A0A6C0CQ40"/>
<dbReference type="EMBL" id="MN739471">
    <property type="protein sequence ID" value="QHT06601.1"/>
    <property type="molecule type" value="Genomic_DNA"/>
</dbReference>
<accession>A0A6C0CQ40</accession>
<evidence type="ECO:0000313" key="1">
    <source>
        <dbReference type="EMBL" id="QHT06601.1"/>
    </source>
</evidence>
<proteinExistence type="predicted"/>
<reference evidence="1" key="1">
    <citation type="journal article" date="2020" name="Nature">
        <title>Giant virus diversity and host interactions through global metagenomics.</title>
        <authorList>
            <person name="Schulz F."/>
            <person name="Roux S."/>
            <person name="Paez-Espino D."/>
            <person name="Jungbluth S."/>
            <person name="Walsh D.A."/>
            <person name="Denef V.J."/>
            <person name="McMahon K.D."/>
            <person name="Konstantinidis K.T."/>
            <person name="Eloe-Fadrosh E.A."/>
            <person name="Kyrpides N.C."/>
            <person name="Woyke T."/>
        </authorList>
    </citation>
    <scope>NUCLEOTIDE SEQUENCE</scope>
    <source>
        <strain evidence="1">GVMAG-M-3300021425-30</strain>
    </source>
</reference>
<name>A0A6C0CQ40_9ZZZZ</name>
<protein>
    <submittedName>
        <fullName evidence="1">Uncharacterized protein</fullName>
    </submittedName>
</protein>